<feature type="region of interest" description="Disordered" evidence="1">
    <location>
        <begin position="201"/>
        <end position="239"/>
    </location>
</feature>
<reference evidence="2" key="1">
    <citation type="submission" date="2025-05" db="UniProtKB">
        <authorList>
            <consortium name="RefSeq"/>
        </authorList>
    </citation>
    <scope>NUCLEOTIDE SEQUENCE [LARGE SCALE GENOMIC DNA]</scope>
</reference>
<dbReference type="AlphaFoldDB" id="A0A8B8PJZ2"/>
<evidence type="ECO:0000313" key="3">
    <source>
        <dbReference type="RefSeq" id="XP_030534483.1"/>
    </source>
</evidence>
<dbReference type="Proteomes" id="UP000827889">
    <property type="component" value="Chromosome 2"/>
</dbReference>
<dbReference type="PANTHER" id="PTHR34779">
    <property type="entry name" value="OS09G0542900 PROTEIN"/>
    <property type="match status" value="1"/>
</dbReference>
<reference evidence="3" key="2">
    <citation type="submission" date="2025-08" db="UniProtKB">
        <authorList>
            <consortium name="RefSeq"/>
        </authorList>
    </citation>
    <scope>IDENTIFICATION</scope>
    <source>
        <tissue evidence="3">Leaf</tissue>
    </source>
</reference>
<name>A0A8B8PJZ2_9MYRT</name>
<keyword evidence="2" id="KW-1185">Reference proteome</keyword>
<gene>
    <name evidence="3" type="primary">LOC115743456</name>
</gene>
<evidence type="ECO:0000256" key="1">
    <source>
        <dbReference type="SAM" id="MobiDB-lite"/>
    </source>
</evidence>
<dbReference type="InterPro" id="IPR038796">
    <property type="entry name" value="At1g76070-like"/>
</dbReference>
<feature type="compositionally biased region" description="Acidic residues" evidence="1">
    <location>
        <begin position="212"/>
        <end position="226"/>
    </location>
</feature>
<evidence type="ECO:0000313" key="2">
    <source>
        <dbReference type="Proteomes" id="UP000827889"/>
    </source>
</evidence>
<dbReference type="OrthoDB" id="1926132at2759"/>
<protein>
    <submittedName>
        <fullName evidence="3">Uncharacterized protein At1g76070</fullName>
    </submittedName>
</protein>
<dbReference type="GeneID" id="115743456"/>
<proteinExistence type="predicted"/>
<dbReference type="PANTHER" id="PTHR34779:SF1">
    <property type="entry name" value="OS09G0542900 PROTEIN"/>
    <property type="match status" value="1"/>
</dbReference>
<feature type="region of interest" description="Disordered" evidence="1">
    <location>
        <begin position="49"/>
        <end position="180"/>
    </location>
</feature>
<dbReference type="RefSeq" id="XP_030534483.1">
    <property type="nucleotide sequence ID" value="XM_030678623.2"/>
</dbReference>
<accession>A0A8B8PJZ2</accession>
<organism evidence="2 3">
    <name type="scientific">Rhodamnia argentea</name>
    <dbReference type="NCBI Taxonomy" id="178133"/>
    <lineage>
        <taxon>Eukaryota</taxon>
        <taxon>Viridiplantae</taxon>
        <taxon>Streptophyta</taxon>
        <taxon>Embryophyta</taxon>
        <taxon>Tracheophyta</taxon>
        <taxon>Spermatophyta</taxon>
        <taxon>Magnoliopsida</taxon>
        <taxon>eudicotyledons</taxon>
        <taxon>Gunneridae</taxon>
        <taxon>Pentapetalae</taxon>
        <taxon>rosids</taxon>
        <taxon>malvids</taxon>
        <taxon>Myrtales</taxon>
        <taxon>Myrtaceae</taxon>
        <taxon>Myrtoideae</taxon>
        <taxon>Myrteae</taxon>
        <taxon>Australasian group</taxon>
        <taxon>Rhodamnia</taxon>
    </lineage>
</organism>
<feature type="compositionally biased region" description="Basic residues" evidence="1">
    <location>
        <begin position="99"/>
        <end position="109"/>
    </location>
</feature>
<feature type="compositionally biased region" description="Basic and acidic residues" evidence="1">
    <location>
        <begin position="160"/>
        <end position="174"/>
    </location>
</feature>
<dbReference type="KEGG" id="rarg:115743456"/>
<sequence length="270" mass="29811">MEKPPRMKNQNKKSLFKFVTFQNPAFSPTRDSNNRSSSWGLFDNISTAKSHAKRGSFSGPIVPLIPKEARLGRRSKNGGASLDTPREPTSPKVSCMGQIKHKKKIKKMKKSEEGAGTDKPSSGSSRSEEKKKPKSRIFRRIFSGARAERRSGSSGLPAENRGEGETERVSDERAPSLGQMRRFASSRNALASFDWTAQVAPVDAAEQRNCYSDDEDRDGEEGDGGDEATIPFSAPMSLGGGVELKAKKEVNLWKRRTMAPPQPLRLQHPH</sequence>